<dbReference type="PANTHER" id="PTHR11071:SF564">
    <property type="entry name" value="PPIASE CYCLOPHILIN-TYPE DOMAIN-CONTAINING PROTEIN"/>
    <property type="match status" value="1"/>
</dbReference>
<dbReference type="PANTHER" id="PTHR11071">
    <property type="entry name" value="PEPTIDYL-PROLYL CIS-TRANS ISOMERASE"/>
    <property type="match status" value="1"/>
</dbReference>
<dbReference type="GO" id="GO:0016018">
    <property type="term" value="F:cyclosporin A binding"/>
    <property type="evidence" value="ECO:0007669"/>
    <property type="project" value="TreeGrafter"/>
</dbReference>
<name>A0A0A9GKI1_ARUDO</name>
<evidence type="ECO:0000256" key="2">
    <source>
        <dbReference type="RuleBase" id="RU363019"/>
    </source>
</evidence>
<evidence type="ECO:0000256" key="1">
    <source>
        <dbReference type="ARBA" id="ARBA00007365"/>
    </source>
</evidence>
<dbReference type="InterPro" id="IPR029000">
    <property type="entry name" value="Cyclophilin-like_dom_sf"/>
</dbReference>
<dbReference type="GO" id="GO:0006457">
    <property type="term" value="P:protein folding"/>
    <property type="evidence" value="ECO:0007669"/>
    <property type="project" value="TreeGrafter"/>
</dbReference>
<feature type="domain" description="PPIase cyclophilin-type" evidence="3">
    <location>
        <begin position="1"/>
        <end position="71"/>
    </location>
</feature>
<comment type="catalytic activity">
    <reaction evidence="2">
        <text>[protein]-peptidylproline (omega=180) = [protein]-peptidylproline (omega=0)</text>
        <dbReference type="Rhea" id="RHEA:16237"/>
        <dbReference type="Rhea" id="RHEA-COMP:10747"/>
        <dbReference type="Rhea" id="RHEA-COMP:10748"/>
        <dbReference type="ChEBI" id="CHEBI:83833"/>
        <dbReference type="ChEBI" id="CHEBI:83834"/>
        <dbReference type="EC" id="5.2.1.8"/>
    </reaction>
</comment>
<evidence type="ECO:0000259" key="3">
    <source>
        <dbReference type="PROSITE" id="PS50072"/>
    </source>
</evidence>
<dbReference type="Gene3D" id="2.40.100.10">
    <property type="entry name" value="Cyclophilin-like"/>
    <property type="match status" value="1"/>
</dbReference>
<keyword evidence="2" id="KW-0697">Rotamase</keyword>
<dbReference type="GO" id="GO:0003755">
    <property type="term" value="F:peptidyl-prolyl cis-trans isomerase activity"/>
    <property type="evidence" value="ECO:0007669"/>
    <property type="project" value="UniProtKB-UniRule"/>
</dbReference>
<proteinExistence type="inferred from homology"/>
<protein>
    <recommendedName>
        <fullName evidence="2">Peptidyl-prolyl cis-trans isomerase</fullName>
        <shortName evidence="2">PPIase</shortName>
        <ecNumber evidence="2">5.2.1.8</ecNumber>
    </recommendedName>
</protein>
<accession>A0A0A9GKI1</accession>
<dbReference type="SUPFAM" id="SSF50891">
    <property type="entry name" value="Cyclophilin-like"/>
    <property type="match status" value="1"/>
</dbReference>
<dbReference type="InterPro" id="IPR002130">
    <property type="entry name" value="Cyclophilin-type_PPIase_dom"/>
</dbReference>
<keyword evidence="2" id="KW-0413">Isomerase</keyword>
<sequence length="71" mass="8126">MGLAERVYMVGHLQMNFFFLHHDDRDLLSMANTGPNTNGSQFFITFKPTPHLEFSTGRILCLASLFLEMMS</sequence>
<dbReference type="PROSITE" id="PS50072">
    <property type="entry name" value="CSA_PPIASE_2"/>
    <property type="match status" value="1"/>
</dbReference>
<dbReference type="GO" id="GO:0005737">
    <property type="term" value="C:cytoplasm"/>
    <property type="evidence" value="ECO:0007669"/>
    <property type="project" value="TreeGrafter"/>
</dbReference>
<dbReference type="EMBL" id="GBRH01172894">
    <property type="protein sequence ID" value="JAE25002.1"/>
    <property type="molecule type" value="Transcribed_RNA"/>
</dbReference>
<reference evidence="4" key="1">
    <citation type="submission" date="2014-09" db="EMBL/GenBank/DDBJ databases">
        <authorList>
            <person name="Magalhaes I.L.F."/>
            <person name="Oliveira U."/>
            <person name="Santos F.R."/>
            <person name="Vidigal T.H.D.A."/>
            <person name="Brescovit A.D."/>
            <person name="Santos A.J."/>
        </authorList>
    </citation>
    <scope>NUCLEOTIDE SEQUENCE</scope>
    <source>
        <tissue evidence="4">Shoot tissue taken approximately 20 cm above the soil surface</tissue>
    </source>
</reference>
<comment type="function">
    <text evidence="2">PPIases accelerate the folding of proteins. It catalyzes the cis-trans isomerization of proline imidic peptide bonds in oligopeptides.</text>
</comment>
<dbReference type="Pfam" id="PF00160">
    <property type="entry name" value="Pro_isomerase"/>
    <property type="match status" value="1"/>
</dbReference>
<comment type="similarity">
    <text evidence="1 2">Belongs to the cyclophilin-type PPIase family.</text>
</comment>
<evidence type="ECO:0000313" key="4">
    <source>
        <dbReference type="EMBL" id="JAE25002.1"/>
    </source>
</evidence>
<reference evidence="4" key="2">
    <citation type="journal article" date="2015" name="Data Brief">
        <title>Shoot transcriptome of the giant reed, Arundo donax.</title>
        <authorList>
            <person name="Barrero R.A."/>
            <person name="Guerrero F.D."/>
            <person name="Moolhuijzen P."/>
            <person name="Goolsby J.A."/>
            <person name="Tidwell J."/>
            <person name="Bellgard S.E."/>
            <person name="Bellgard M.I."/>
        </authorList>
    </citation>
    <scope>NUCLEOTIDE SEQUENCE</scope>
    <source>
        <tissue evidence="4">Shoot tissue taken approximately 20 cm above the soil surface</tissue>
    </source>
</reference>
<organism evidence="4">
    <name type="scientific">Arundo donax</name>
    <name type="common">Giant reed</name>
    <name type="synonym">Donax arundinaceus</name>
    <dbReference type="NCBI Taxonomy" id="35708"/>
    <lineage>
        <taxon>Eukaryota</taxon>
        <taxon>Viridiplantae</taxon>
        <taxon>Streptophyta</taxon>
        <taxon>Embryophyta</taxon>
        <taxon>Tracheophyta</taxon>
        <taxon>Spermatophyta</taxon>
        <taxon>Magnoliopsida</taxon>
        <taxon>Liliopsida</taxon>
        <taxon>Poales</taxon>
        <taxon>Poaceae</taxon>
        <taxon>PACMAD clade</taxon>
        <taxon>Arundinoideae</taxon>
        <taxon>Arundineae</taxon>
        <taxon>Arundo</taxon>
    </lineage>
</organism>
<dbReference type="AlphaFoldDB" id="A0A0A9GKI1"/>
<dbReference type="PRINTS" id="PR00153">
    <property type="entry name" value="CSAPPISMRASE"/>
</dbReference>
<dbReference type="EC" id="5.2.1.8" evidence="2"/>